<evidence type="ECO:0000256" key="5">
    <source>
        <dbReference type="ARBA" id="ARBA00023125"/>
    </source>
</evidence>
<dbReference type="Gene3D" id="3.30.1490.190">
    <property type="match status" value="1"/>
</dbReference>
<dbReference type="PANTHER" id="PTHR33202">
    <property type="entry name" value="ZINC UPTAKE REGULATION PROTEIN"/>
    <property type="match status" value="1"/>
</dbReference>
<evidence type="ECO:0000256" key="6">
    <source>
        <dbReference type="ARBA" id="ARBA00023163"/>
    </source>
</evidence>
<comment type="cofactor">
    <cofactor evidence="7">
        <name>Zn(2+)</name>
        <dbReference type="ChEBI" id="CHEBI:29105"/>
    </cofactor>
    <text evidence="7">Binds 1 zinc ion per subunit.</text>
</comment>
<dbReference type="OrthoDB" id="9801127at2"/>
<dbReference type="SUPFAM" id="SSF46785">
    <property type="entry name" value="Winged helix' DNA-binding domain"/>
    <property type="match status" value="1"/>
</dbReference>
<proteinExistence type="inferred from homology"/>
<keyword evidence="3 7" id="KW-0862">Zinc</keyword>
<sequence>MSDHGHHHPADLTRNQSLVMGELTNAKGPLSAYTILDRLRDAGFRAPLQVYRALDKLVEFGLVHRLESLNAFVACRHPGCDGDDKVAFMICEKCGQVREIADEALDGRLSQLAKEAGFVLKKATLELRGLCQTCAAA</sequence>
<organism evidence="9 10">
    <name type="scientific">Hoeflea olei</name>
    <dbReference type="NCBI Taxonomy" id="1480615"/>
    <lineage>
        <taxon>Bacteria</taxon>
        <taxon>Pseudomonadati</taxon>
        <taxon>Pseudomonadota</taxon>
        <taxon>Alphaproteobacteria</taxon>
        <taxon>Hyphomicrobiales</taxon>
        <taxon>Rhizobiaceae</taxon>
        <taxon>Hoeflea</taxon>
    </lineage>
</organism>
<feature type="binding site" evidence="7">
    <location>
        <position position="91"/>
    </location>
    <ligand>
        <name>Zn(2+)</name>
        <dbReference type="ChEBI" id="CHEBI:29105"/>
    </ligand>
</feature>
<dbReference type="PANTHER" id="PTHR33202:SF6">
    <property type="entry name" value="ZINC UPTAKE REGULATION PROTEIN"/>
    <property type="match status" value="1"/>
</dbReference>
<keyword evidence="6 8" id="KW-0804">Transcription</keyword>
<keyword evidence="2 8" id="KW-0678">Repressor</keyword>
<dbReference type="GO" id="GO:0000976">
    <property type="term" value="F:transcription cis-regulatory region binding"/>
    <property type="evidence" value="ECO:0007669"/>
    <property type="project" value="TreeGrafter"/>
</dbReference>
<evidence type="ECO:0000256" key="8">
    <source>
        <dbReference type="RuleBase" id="RU364037"/>
    </source>
</evidence>
<feature type="binding site" evidence="7">
    <location>
        <position position="134"/>
    </location>
    <ligand>
        <name>Zn(2+)</name>
        <dbReference type="ChEBI" id="CHEBI:29105"/>
    </ligand>
</feature>
<dbReference type="AlphaFoldDB" id="A0A1C1YTZ9"/>
<accession>A0A1C1YTZ9</accession>
<keyword evidence="10" id="KW-1185">Reference proteome</keyword>
<dbReference type="Proteomes" id="UP000094795">
    <property type="component" value="Unassembled WGS sequence"/>
</dbReference>
<dbReference type="GO" id="GO:0003700">
    <property type="term" value="F:DNA-binding transcription factor activity"/>
    <property type="evidence" value="ECO:0007669"/>
    <property type="project" value="UniProtKB-UniRule"/>
</dbReference>
<evidence type="ECO:0000256" key="2">
    <source>
        <dbReference type="ARBA" id="ARBA00022491"/>
    </source>
</evidence>
<dbReference type="Pfam" id="PF01475">
    <property type="entry name" value="FUR"/>
    <property type="match status" value="1"/>
</dbReference>
<protein>
    <recommendedName>
        <fullName evidence="8">Ferric uptake regulation protein</fullName>
    </recommendedName>
</protein>
<gene>
    <name evidence="8" type="primary">fur</name>
    <name evidence="9" type="ORF">AWJ14_07455</name>
</gene>
<evidence type="ECO:0000256" key="4">
    <source>
        <dbReference type="ARBA" id="ARBA00023015"/>
    </source>
</evidence>
<feature type="binding site" evidence="7">
    <location>
        <position position="131"/>
    </location>
    <ligand>
        <name>Zn(2+)</name>
        <dbReference type="ChEBI" id="CHEBI:29105"/>
    </ligand>
</feature>
<dbReference type="InterPro" id="IPR036388">
    <property type="entry name" value="WH-like_DNA-bd_sf"/>
</dbReference>
<keyword evidence="4 8" id="KW-0805">Transcription regulation</keyword>
<evidence type="ECO:0000256" key="1">
    <source>
        <dbReference type="ARBA" id="ARBA00007957"/>
    </source>
</evidence>
<evidence type="ECO:0000313" key="9">
    <source>
        <dbReference type="EMBL" id="OCW56982.1"/>
    </source>
</evidence>
<comment type="subcellular location">
    <subcellularLocation>
        <location evidence="8">Cytoplasm</location>
    </subcellularLocation>
</comment>
<evidence type="ECO:0000313" key="10">
    <source>
        <dbReference type="Proteomes" id="UP000094795"/>
    </source>
</evidence>
<keyword evidence="8" id="KW-0408">Iron</keyword>
<keyword evidence="5 8" id="KW-0238">DNA-binding</keyword>
<name>A0A1C1YTZ9_9HYPH</name>
<evidence type="ECO:0000256" key="3">
    <source>
        <dbReference type="ARBA" id="ARBA00022833"/>
    </source>
</evidence>
<dbReference type="Gene3D" id="1.10.10.10">
    <property type="entry name" value="Winged helix-like DNA-binding domain superfamily/Winged helix DNA-binding domain"/>
    <property type="match status" value="1"/>
</dbReference>
<dbReference type="GO" id="GO:0045892">
    <property type="term" value="P:negative regulation of DNA-templated transcription"/>
    <property type="evidence" value="ECO:0007669"/>
    <property type="project" value="TreeGrafter"/>
</dbReference>
<dbReference type="InterPro" id="IPR002481">
    <property type="entry name" value="FUR"/>
</dbReference>
<dbReference type="InterPro" id="IPR043135">
    <property type="entry name" value="Fur_C"/>
</dbReference>
<dbReference type="STRING" id="1480615.AWJ14_07455"/>
<comment type="caution">
    <text evidence="9">The sequence shown here is derived from an EMBL/GenBank/DDBJ whole genome shotgun (WGS) entry which is preliminary data.</text>
</comment>
<dbReference type="GO" id="GO:0005829">
    <property type="term" value="C:cytosol"/>
    <property type="evidence" value="ECO:0007669"/>
    <property type="project" value="TreeGrafter"/>
</dbReference>
<reference evidence="9 10" key="1">
    <citation type="submission" date="2015-12" db="EMBL/GenBank/DDBJ databases">
        <authorList>
            <person name="Shamseldin A."/>
            <person name="Moawad H."/>
            <person name="Abd El-Rahim W.M."/>
            <person name="Sadowsky M.J."/>
        </authorList>
    </citation>
    <scope>NUCLEOTIDE SEQUENCE [LARGE SCALE GENOMIC DNA]</scope>
    <source>
        <strain evidence="9 10">JC234</strain>
    </source>
</reference>
<dbReference type="GO" id="GO:1900376">
    <property type="term" value="P:regulation of secondary metabolite biosynthetic process"/>
    <property type="evidence" value="ECO:0007669"/>
    <property type="project" value="TreeGrafter"/>
</dbReference>
<feature type="binding site" evidence="7">
    <location>
        <position position="94"/>
    </location>
    <ligand>
        <name>Zn(2+)</name>
        <dbReference type="ChEBI" id="CHEBI:29105"/>
    </ligand>
</feature>
<dbReference type="InterPro" id="IPR036390">
    <property type="entry name" value="WH_DNA-bd_sf"/>
</dbReference>
<evidence type="ECO:0000256" key="7">
    <source>
        <dbReference type="PIRSR" id="PIRSR602481-1"/>
    </source>
</evidence>
<dbReference type="EMBL" id="LQZT01000023">
    <property type="protein sequence ID" value="OCW56982.1"/>
    <property type="molecule type" value="Genomic_DNA"/>
</dbReference>
<comment type="subunit">
    <text evidence="8">Homodimer.</text>
</comment>
<keyword evidence="7 8" id="KW-0479">Metal-binding</keyword>
<comment type="similarity">
    <text evidence="1 8">Belongs to the Fur family.</text>
</comment>
<dbReference type="GO" id="GO:0008270">
    <property type="term" value="F:zinc ion binding"/>
    <property type="evidence" value="ECO:0007669"/>
    <property type="project" value="TreeGrafter"/>
</dbReference>
<dbReference type="RefSeq" id="WP_066180167.1">
    <property type="nucleotide sequence ID" value="NZ_LQZT01000023.1"/>
</dbReference>
<keyword evidence="8" id="KW-0963">Cytoplasm</keyword>
<dbReference type="CDD" id="cd07153">
    <property type="entry name" value="Fur_like"/>
    <property type="match status" value="1"/>
</dbReference>